<dbReference type="AlphaFoldDB" id="A0A3R8QZG9"/>
<dbReference type="PANTHER" id="PTHR16026">
    <property type="entry name" value="CARTILAGE ACIDIC PROTEIN 1"/>
    <property type="match status" value="1"/>
</dbReference>
<reference evidence="4" key="2">
    <citation type="submission" date="2018-12" db="EMBL/GenBank/DDBJ databases">
        <title>Maribacter lutimaris sp. nov., isolated from marine sediment.</title>
        <authorList>
            <person name="Kim K.K."/>
        </authorList>
    </citation>
    <scope>NUCLEOTIDE SEQUENCE [LARGE SCALE GENOMIC DNA]</scope>
    <source>
        <strain evidence="4">PoM-212</strain>
    </source>
</reference>
<dbReference type="PANTHER" id="PTHR16026:SF0">
    <property type="entry name" value="CARTILAGE ACIDIC PROTEIN 1"/>
    <property type="match status" value="1"/>
</dbReference>
<feature type="domain" description="ASPIC/UnbV" evidence="2">
    <location>
        <begin position="426"/>
        <end position="491"/>
    </location>
</feature>
<keyword evidence="4" id="KW-1185">Reference proteome</keyword>
<dbReference type="InterPro" id="IPR027039">
    <property type="entry name" value="Crtac1"/>
</dbReference>
<dbReference type="Gene3D" id="2.60.40.4070">
    <property type="match status" value="1"/>
</dbReference>
<organism evidence="3 4">
    <name type="scientific">Maribacter algicola</name>
    <dbReference type="NCBI Taxonomy" id="2498892"/>
    <lineage>
        <taxon>Bacteria</taxon>
        <taxon>Pseudomonadati</taxon>
        <taxon>Bacteroidota</taxon>
        <taxon>Flavobacteriia</taxon>
        <taxon>Flavobacteriales</taxon>
        <taxon>Flavobacteriaceae</taxon>
        <taxon>Maribacter</taxon>
    </lineage>
</organism>
<dbReference type="InterPro" id="IPR013517">
    <property type="entry name" value="FG-GAP"/>
</dbReference>
<evidence type="ECO:0000259" key="2">
    <source>
        <dbReference type="Pfam" id="PF07593"/>
    </source>
</evidence>
<evidence type="ECO:0000313" key="4">
    <source>
        <dbReference type="Proteomes" id="UP000286990"/>
    </source>
</evidence>
<comment type="caution">
    <text evidence="3">The sequence shown here is derived from an EMBL/GenBank/DDBJ whole genome shotgun (WGS) entry which is preliminary data.</text>
</comment>
<sequence length="610" mass="68743">MQKYYVKLIIIFLFLHFLMSGHILCAQQFSETNVRILSEMGGNFGNAVADYDQDGDIDIFIVAYNSFQPDKPKTWSRLLNNRGGWFEDVTIEAGFGNQHSNADGKDVKLGVSWVDYDNDGFLDLLLAHQDGTQLYRNMGNDTFSDVTSKANIVPCQGCSSSSGLWWDYDNDGDLALYLNYLTVPNRLFNNQGDGTYTEIEGALNLDNPSRTWSSLPIDANSDGWMDIYVVNDFGLGRFYLNQEGEDFVDFTEEYNLVNNGDGMGSSIGDYNNDGYFDIYITNIAESILNPLFMGSESGIFENRQEQEKVGNGHFSWGNKFFDADNDGDEDLYIVNGQTNLQYNNVFFKNLRIEGEERFENWSVRSGAYGNANGIGAEVFDFYKNGDLDILVSNQGDNPPYLYKNETANPNAWLKVHLEGTISNRSALGAILKVASEGHFKHRFHHGSTMMGQSLNKVHFGLGKTQKVDSLIISWPSGLEETIYDIAVNQSIKIIEGQNMVEGDLYVANEVPVEEEIVVIAEESSMRIYPNPFTQSITFDIKMEEGDEVDVTIYSMRGLKVYEHQEKAGNPSEWTCNWNGLTNSGVKAQLGMYLYRIQTAGRVWMGKLMLR</sequence>
<accession>A0A3R8QZG9</accession>
<keyword evidence="1" id="KW-0732">Signal</keyword>
<dbReference type="InterPro" id="IPR026444">
    <property type="entry name" value="Secre_tail"/>
</dbReference>
<dbReference type="Pfam" id="PF07593">
    <property type="entry name" value="UnbV_ASPIC"/>
    <property type="match status" value="1"/>
</dbReference>
<dbReference type="NCBIfam" id="TIGR04183">
    <property type="entry name" value="Por_Secre_tail"/>
    <property type="match status" value="1"/>
</dbReference>
<name>A0A3R8QZG9_9FLAO</name>
<dbReference type="Proteomes" id="UP000286990">
    <property type="component" value="Unassembled WGS sequence"/>
</dbReference>
<dbReference type="InterPro" id="IPR028994">
    <property type="entry name" value="Integrin_alpha_N"/>
</dbReference>
<reference evidence="4" key="1">
    <citation type="submission" date="2018-08" db="EMBL/GenBank/DDBJ databases">
        <authorList>
            <person name="Khan S.A."/>
            <person name="J S.E."/>
        </authorList>
    </citation>
    <scope>NUCLEOTIDE SEQUENCE [LARGE SCALE GENOMIC DNA]</scope>
    <source>
        <strain evidence="4">PoM-212</strain>
    </source>
</reference>
<dbReference type="SUPFAM" id="SSF69318">
    <property type="entry name" value="Integrin alpha N-terminal domain"/>
    <property type="match status" value="1"/>
</dbReference>
<evidence type="ECO:0000313" key="3">
    <source>
        <dbReference type="EMBL" id="RRQ48624.1"/>
    </source>
</evidence>
<gene>
    <name evidence="3" type="ORF">DZC72_13115</name>
</gene>
<proteinExistence type="predicted"/>
<dbReference type="OrthoDB" id="9816120at2"/>
<protein>
    <submittedName>
        <fullName evidence="3">T9SS C-terminal target domain-containing protein</fullName>
    </submittedName>
</protein>
<dbReference type="EMBL" id="QUSX01000002">
    <property type="protein sequence ID" value="RRQ48624.1"/>
    <property type="molecule type" value="Genomic_DNA"/>
</dbReference>
<dbReference type="RefSeq" id="WP_125223343.1">
    <property type="nucleotide sequence ID" value="NZ_QUSX01000002.1"/>
</dbReference>
<dbReference type="InterPro" id="IPR011519">
    <property type="entry name" value="UnbV_ASPIC"/>
</dbReference>
<dbReference type="Pfam" id="PF13517">
    <property type="entry name" value="FG-GAP_3"/>
    <property type="match status" value="2"/>
</dbReference>
<evidence type="ECO:0000256" key="1">
    <source>
        <dbReference type="ARBA" id="ARBA00022729"/>
    </source>
</evidence>